<accession>A0A8S0WWS1</accession>
<dbReference type="InterPro" id="IPR001387">
    <property type="entry name" value="Cro/C1-type_HTH"/>
</dbReference>
<dbReference type="EMBL" id="CDGJ01000032">
    <property type="protein sequence ID" value="CEJ06615.1"/>
    <property type="molecule type" value="Genomic_DNA"/>
</dbReference>
<evidence type="ECO:0000259" key="2">
    <source>
        <dbReference type="PROSITE" id="PS50943"/>
    </source>
</evidence>
<dbReference type="InterPro" id="IPR011051">
    <property type="entry name" value="RmlC_Cupin_sf"/>
</dbReference>
<dbReference type="CDD" id="cd02209">
    <property type="entry name" value="cupin_XRE_C"/>
    <property type="match status" value="1"/>
</dbReference>
<reference evidence="3" key="2">
    <citation type="submission" date="2020-01" db="EMBL/GenBank/DDBJ databases">
        <authorList>
            <person name="Hornung B."/>
        </authorList>
    </citation>
    <scope>NUCLEOTIDE SEQUENCE</scope>
    <source>
        <strain evidence="3">PacBioINE</strain>
    </source>
</reference>
<keyword evidence="5" id="KW-1185">Reference proteome</keyword>
<dbReference type="Gene3D" id="2.60.120.10">
    <property type="entry name" value="Jelly Rolls"/>
    <property type="match status" value="1"/>
</dbReference>
<organism evidence="3">
    <name type="scientific">Acididesulfobacillus acetoxydans</name>
    <dbReference type="NCBI Taxonomy" id="1561005"/>
    <lineage>
        <taxon>Bacteria</taxon>
        <taxon>Bacillati</taxon>
        <taxon>Bacillota</taxon>
        <taxon>Clostridia</taxon>
        <taxon>Eubacteriales</taxon>
        <taxon>Peptococcaceae</taxon>
        <taxon>Acididesulfobacillus</taxon>
    </lineage>
</organism>
<dbReference type="Proteomes" id="UP000836597">
    <property type="component" value="Chromosome"/>
</dbReference>
<dbReference type="SUPFAM" id="SSF51182">
    <property type="entry name" value="RmlC-like cupins"/>
    <property type="match status" value="1"/>
</dbReference>
<dbReference type="PANTHER" id="PTHR46797">
    <property type="entry name" value="HTH-TYPE TRANSCRIPTIONAL REGULATOR"/>
    <property type="match status" value="1"/>
</dbReference>
<protein>
    <submittedName>
        <fullName evidence="3">RmlC-like cupin domain protein</fullName>
    </submittedName>
    <submittedName>
        <fullName evidence="4">Transcriptional regulator, XRE</fullName>
    </submittedName>
</protein>
<dbReference type="Proteomes" id="UP001071230">
    <property type="component" value="Unassembled WGS sequence"/>
</dbReference>
<dbReference type="SUPFAM" id="SSF47413">
    <property type="entry name" value="lambda repressor-like DNA-binding domains"/>
    <property type="match status" value="1"/>
</dbReference>
<dbReference type="PANTHER" id="PTHR46797:SF1">
    <property type="entry name" value="METHYLPHOSPHONATE SYNTHASE"/>
    <property type="match status" value="1"/>
</dbReference>
<reference evidence="4" key="1">
    <citation type="submission" date="2014-11" db="EMBL/GenBank/DDBJ databases">
        <authorList>
            <person name="Hornung B.V."/>
        </authorList>
    </citation>
    <scope>NUCLEOTIDE SEQUENCE</scope>
    <source>
        <strain evidence="4">INE</strain>
    </source>
</reference>
<evidence type="ECO:0000313" key="4">
    <source>
        <dbReference type="EMBL" id="CEJ06615.1"/>
    </source>
</evidence>
<dbReference type="InterPro" id="IPR010982">
    <property type="entry name" value="Lambda_DNA-bd_dom_sf"/>
</dbReference>
<dbReference type="SMART" id="SM00530">
    <property type="entry name" value="HTH_XRE"/>
    <property type="match status" value="1"/>
</dbReference>
<dbReference type="CDD" id="cd00093">
    <property type="entry name" value="HTH_XRE"/>
    <property type="match status" value="1"/>
</dbReference>
<dbReference type="InterPro" id="IPR050807">
    <property type="entry name" value="TransReg_Diox_bact_type"/>
</dbReference>
<dbReference type="AlphaFoldDB" id="A0A8S0WWS1"/>
<feature type="domain" description="HTH cro/C1-type" evidence="2">
    <location>
        <begin position="9"/>
        <end position="63"/>
    </location>
</feature>
<dbReference type="Pfam" id="PF07883">
    <property type="entry name" value="Cupin_2"/>
    <property type="match status" value="1"/>
</dbReference>
<dbReference type="GO" id="GO:0003677">
    <property type="term" value="F:DNA binding"/>
    <property type="evidence" value="ECO:0007669"/>
    <property type="project" value="UniProtKB-KW"/>
</dbReference>
<dbReference type="Gene3D" id="1.10.260.40">
    <property type="entry name" value="lambda repressor-like DNA-binding domains"/>
    <property type="match status" value="1"/>
</dbReference>
<evidence type="ECO:0000313" key="5">
    <source>
        <dbReference type="Proteomes" id="UP001071230"/>
    </source>
</evidence>
<evidence type="ECO:0000313" key="3">
    <source>
        <dbReference type="EMBL" id="CAA7600481.1"/>
    </source>
</evidence>
<gene>
    <name evidence="4" type="ORF">DEACI_1064</name>
    <name evidence="3" type="ORF">DEACI_1134</name>
</gene>
<dbReference type="GO" id="GO:0003700">
    <property type="term" value="F:DNA-binding transcription factor activity"/>
    <property type="evidence" value="ECO:0007669"/>
    <property type="project" value="TreeGrafter"/>
</dbReference>
<dbReference type="EMBL" id="LR746496">
    <property type="protein sequence ID" value="CAA7600481.1"/>
    <property type="molecule type" value="Genomic_DNA"/>
</dbReference>
<sequence>MTWRIGQILKNLRKQKQLTLDRLAEMTGVSKPMLSQIERGETNPTVVTLWKIATGLAVPFSTFLQDMEDPGITLVRASEQRVVVDDEGEYVVRSIMAFKGPQPADLFHVRLEQDCSHRAESHGTGVTEGVWIRRGRLTLNIDGRVYELEQGDSLCFFANAEHTYINRGGCGCEFLVVLIYSGEGSHPAP</sequence>
<keyword evidence="1" id="KW-0238">DNA-binding</keyword>
<evidence type="ECO:0000256" key="1">
    <source>
        <dbReference type="ARBA" id="ARBA00023125"/>
    </source>
</evidence>
<dbReference type="Pfam" id="PF01381">
    <property type="entry name" value="HTH_3"/>
    <property type="match status" value="1"/>
</dbReference>
<dbReference type="InterPro" id="IPR014710">
    <property type="entry name" value="RmlC-like_jellyroll"/>
</dbReference>
<proteinExistence type="predicted"/>
<dbReference type="GO" id="GO:0005829">
    <property type="term" value="C:cytosol"/>
    <property type="evidence" value="ECO:0007669"/>
    <property type="project" value="TreeGrafter"/>
</dbReference>
<dbReference type="PROSITE" id="PS50943">
    <property type="entry name" value="HTH_CROC1"/>
    <property type="match status" value="1"/>
</dbReference>
<dbReference type="KEGG" id="aacx:DEACI_1134"/>
<name>A0A8S0WWS1_9FIRM</name>
<dbReference type="InterPro" id="IPR013096">
    <property type="entry name" value="Cupin_2"/>
</dbReference>